<feature type="domain" description="MotA/TolQ/ExbB proton channel" evidence="9">
    <location>
        <begin position="346"/>
        <end position="453"/>
    </location>
</feature>
<sequence length="471" mass="51136">MKLIKTFGLTLASAAICFTSFQAGAQDSDPRSLDELLQLVESATLTETQEQRDRVARFEGNVNQRQQILNDMVGTREEEEAISGQLENTYDENEILKAQRNETLQERIGDLDELFGTIAGVVGDTRSNFEQSLISAQFDGREEFLTELAGIMASDSQLPSIVELERLWFYLQQEMTESARIAKFDALVAGADGSQTTREVVRIGSYNIVSNGEYLEYDSTTGRLSVLPAQPSGGILNSGVYQNQAADFQNSTSGFTRLGIDPTGPTGGSYLAALISSPDFRTRYGEEGGEIGSIIIVVGAIAMLFAIYKMVYLTIVGAKVNSQLRNAAKPNKNNPLGRVLMIYENDKAMDIETLELKLGEAILQETPALERFLTLVKIISTVAPLMGLLGTVTGMIEVFQQITLFGTGDPQIMAGGISSALVTTVLGISVAIPTVLIHTLIKSRSDRILFIMEEQATGIIARKAENTGSNA</sequence>
<dbReference type="AlphaFoldDB" id="A0A2A5CEK0"/>
<feature type="transmembrane region" description="Helical" evidence="7">
    <location>
        <begin position="291"/>
        <end position="315"/>
    </location>
</feature>
<comment type="subcellular location">
    <subcellularLocation>
        <location evidence="1">Cell membrane</location>
        <topology evidence="1">Multi-pass membrane protein</topology>
    </subcellularLocation>
    <subcellularLocation>
        <location evidence="6">Membrane</location>
        <topology evidence="6">Multi-pass membrane protein</topology>
    </subcellularLocation>
</comment>
<reference evidence="11" key="1">
    <citation type="submission" date="2017-08" db="EMBL/GenBank/DDBJ databases">
        <title>A dynamic microbial community with high functional redundancy inhabits the cold, oxic subseafloor aquifer.</title>
        <authorList>
            <person name="Tully B.J."/>
            <person name="Wheat C.G."/>
            <person name="Glazer B.T."/>
            <person name="Huber J.A."/>
        </authorList>
    </citation>
    <scope>NUCLEOTIDE SEQUENCE [LARGE SCALE GENOMIC DNA]</scope>
</reference>
<name>A0A2A5CEK0_9GAMM</name>
<proteinExistence type="inferred from homology"/>
<organism evidence="10 11">
    <name type="scientific">SAR86 cluster bacterium</name>
    <dbReference type="NCBI Taxonomy" id="2030880"/>
    <lineage>
        <taxon>Bacteria</taxon>
        <taxon>Pseudomonadati</taxon>
        <taxon>Pseudomonadota</taxon>
        <taxon>Gammaproteobacteria</taxon>
        <taxon>SAR86 cluster</taxon>
    </lineage>
</organism>
<dbReference type="Proteomes" id="UP000228987">
    <property type="component" value="Unassembled WGS sequence"/>
</dbReference>
<keyword evidence="6" id="KW-0813">Transport</keyword>
<keyword evidence="6" id="KW-0653">Protein transport</keyword>
<dbReference type="GO" id="GO:0005886">
    <property type="term" value="C:plasma membrane"/>
    <property type="evidence" value="ECO:0007669"/>
    <property type="project" value="UniProtKB-SubCell"/>
</dbReference>
<dbReference type="GO" id="GO:0017038">
    <property type="term" value="P:protein import"/>
    <property type="evidence" value="ECO:0007669"/>
    <property type="project" value="TreeGrafter"/>
</dbReference>
<feature type="transmembrane region" description="Helical" evidence="7">
    <location>
        <begin position="372"/>
        <end position="396"/>
    </location>
</feature>
<gene>
    <name evidence="10" type="ORF">COA71_06110</name>
</gene>
<evidence type="ECO:0000256" key="2">
    <source>
        <dbReference type="ARBA" id="ARBA00022475"/>
    </source>
</evidence>
<dbReference type="InterPro" id="IPR050790">
    <property type="entry name" value="ExbB/TolQ_transport"/>
</dbReference>
<protein>
    <submittedName>
        <fullName evidence="10">Energy transducer TonB</fullName>
    </submittedName>
</protein>
<dbReference type="PIRSF" id="PIRSF037714">
    <property type="entry name" value="TolR"/>
    <property type="match status" value="1"/>
</dbReference>
<evidence type="ECO:0000256" key="6">
    <source>
        <dbReference type="RuleBase" id="RU004057"/>
    </source>
</evidence>
<dbReference type="PANTHER" id="PTHR30625">
    <property type="entry name" value="PROTEIN TOLQ"/>
    <property type="match status" value="1"/>
</dbReference>
<dbReference type="PANTHER" id="PTHR30625:SF11">
    <property type="entry name" value="MOTA_TOLQ_EXBB PROTON CHANNEL DOMAIN-CONTAINING PROTEIN"/>
    <property type="match status" value="1"/>
</dbReference>
<dbReference type="InterPro" id="IPR017270">
    <property type="entry name" value="MotA/TolQ/ExbB-rel"/>
</dbReference>
<evidence type="ECO:0000256" key="3">
    <source>
        <dbReference type="ARBA" id="ARBA00022692"/>
    </source>
</evidence>
<keyword evidence="3 7" id="KW-0812">Transmembrane</keyword>
<keyword evidence="8" id="KW-0732">Signal</keyword>
<evidence type="ECO:0000256" key="5">
    <source>
        <dbReference type="ARBA" id="ARBA00023136"/>
    </source>
</evidence>
<dbReference type="EMBL" id="NVWI01000003">
    <property type="protein sequence ID" value="PCJ42163.1"/>
    <property type="molecule type" value="Genomic_DNA"/>
</dbReference>
<accession>A0A2A5CEK0</accession>
<comment type="caution">
    <text evidence="10">The sequence shown here is derived from an EMBL/GenBank/DDBJ whole genome shotgun (WGS) entry which is preliminary data.</text>
</comment>
<comment type="similarity">
    <text evidence="6">Belongs to the exbB/tolQ family.</text>
</comment>
<dbReference type="InterPro" id="IPR002898">
    <property type="entry name" value="MotA_ExbB_proton_chnl"/>
</dbReference>
<keyword evidence="4 7" id="KW-1133">Transmembrane helix</keyword>
<evidence type="ECO:0000256" key="1">
    <source>
        <dbReference type="ARBA" id="ARBA00004651"/>
    </source>
</evidence>
<evidence type="ECO:0000313" key="10">
    <source>
        <dbReference type="EMBL" id="PCJ42163.1"/>
    </source>
</evidence>
<keyword evidence="5 7" id="KW-0472">Membrane</keyword>
<evidence type="ECO:0000259" key="9">
    <source>
        <dbReference type="Pfam" id="PF01618"/>
    </source>
</evidence>
<feature type="chain" id="PRO_5012743318" evidence="8">
    <location>
        <begin position="26"/>
        <end position="471"/>
    </location>
</feature>
<feature type="transmembrane region" description="Helical" evidence="7">
    <location>
        <begin position="416"/>
        <end position="441"/>
    </location>
</feature>
<feature type="signal peptide" evidence="8">
    <location>
        <begin position="1"/>
        <end position="25"/>
    </location>
</feature>
<keyword evidence="2" id="KW-1003">Cell membrane</keyword>
<evidence type="ECO:0000256" key="8">
    <source>
        <dbReference type="SAM" id="SignalP"/>
    </source>
</evidence>
<dbReference type="Pfam" id="PF01618">
    <property type="entry name" value="MotA_ExbB"/>
    <property type="match status" value="1"/>
</dbReference>
<evidence type="ECO:0000256" key="7">
    <source>
        <dbReference type="SAM" id="Phobius"/>
    </source>
</evidence>
<evidence type="ECO:0000313" key="11">
    <source>
        <dbReference type="Proteomes" id="UP000228987"/>
    </source>
</evidence>
<evidence type="ECO:0000256" key="4">
    <source>
        <dbReference type="ARBA" id="ARBA00022989"/>
    </source>
</evidence>